<dbReference type="KEGG" id="tsin:OXH18_00780"/>
<evidence type="ECO:0000256" key="1">
    <source>
        <dbReference type="SAM" id="Phobius"/>
    </source>
</evidence>
<reference evidence="2" key="1">
    <citation type="submission" date="2022-12" db="EMBL/GenBank/DDBJ databases">
        <title>Polyphasic identification of a Novel Hot-Spring Cyanobacterium Ocullathermofonsia sinensis gen nov. sp. nov. and Genomic Insights on its Adaptations to the Thermal Habitat.</title>
        <authorList>
            <person name="Daroch M."/>
            <person name="Tang J."/>
            <person name="Jiang Y."/>
        </authorList>
    </citation>
    <scope>NUCLEOTIDE SEQUENCE</scope>
    <source>
        <strain evidence="2">PKUAC-SCTA174</strain>
    </source>
</reference>
<feature type="transmembrane region" description="Helical" evidence="1">
    <location>
        <begin position="101"/>
        <end position="122"/>
    </location>
</feature>
<keyword evidence="1" id="KW-1133">Transmembrane helix</keyword>
<dbReference type="Proteomes" id="UP001163152">
    <property type="component" value="Chromosome"/>
</dbReference>
<organism evidence="2 3">
    <name type="scientific">Thermocoleostomius sinensis A174</name>
    <dbReference type="NCBI Taxonomy" id="2016057"/>
    <lineage>
        <taxon>Bacteria</taxon>
        <taxon>Bacillati</taxon>
        <taxon>Cyanobacteriota</taxon>
        <taxon>Cyanophyceae</taxon>
        <taxon>Oculatellales</taxon>
        <taxon>Oculatellaceae</taxon>
        <taxon>Thermocoleostomius</taxon>
    </lineage>
</organism>
<name>A0A9E8ZCT6_9CYAN</name>
<sequence>MNARIKLLSFTVWLTVWLLAIGAALVILGIFNQQLGWDIFSPQVETVLYGVFFSCLLLSIFGVATTFVLGIKRIVEAVESLHQRGQIDPSLVTSRSQRLTYVGYMFGLLLSFSALIGVLALADYRVQTHRSQVFKQIAAEQTQKFTSQIIPPLNQIDTSVSNIVPRPLPELLTALGSLSFVQNITLYVPNPQDEALLWRHSNFQVNANGEPVFERFLAAREFEEAIAQALEGNSSGLQSLNQRNNFTWYHLIEAGDRPLAVLKIDGNPQENFRDYTAEPPYQLN</sequence>
<dbReference type="RefSeq" id="WP_268610494.1">
    <property type="nucleotide sequence ID" value="NZ_CP113797.1"/>
</dbReference>
<feature type="transmembrane region" description="Helical" evidence="1">
    <location>
        <begin position="51"/>
        <end position="71"/>
    </location>
</feature>
<accession>A0A9E8ZCT6</accession>
<dbReference type="AlphaFoldDB" id="A0A9E8ZCT6"/>
<protein>
    <submittedName>
        <fullName evidence="2">Uncharacterized protein</fullName>
    </submittedName>
</protein>
<proteinExistence type="predicted"/>
<gene>
    <name evidence="2" type="ORF">OXH18_00780</name>
</gene>
<keyword evidence="1" id="KW-0812">Transmembrane</keyword>
<dbReference type="EMBL" id="CP113797">
    <property type="protein sequence ID" value="WAL60562.1"/>
    <property type="molecule type" value="Genomic_DNA"/>
</dbReference>
<evidence type="ECO:0000313" key="2">
    <source>
        <dbReference type="EMBL" id="WAL60562.1"/>
    </source>
</evidence>
<evidence type="ECO:0000313" key="3">
    <source>
        <dbReference type="Proteomes" id="UP001163152"/>
    </source>
</evidence>
<keyword evidence="1" id="KW-0472">Membrane</keyword>
<keyword evidence="3" id="KW-1185">Reference proteome</keyword>
<feature type="transmembrane region" description="Helical" evidence="1">
    <location>
        <begin position="7"/>
        <end position="31"/>
    </location>
</feature>